<evidence type="ECO:0000313" key="2">
    <source>
        <dbReference type="Proteomes" id="UP001221898"/>
    </source>
</evidence>
<protein>
    <submittedName>
        <fullName evidence="1">Uncharacterized protein</fullName>
    </submittedName>
</protein>
<sequence length="102" mass="11533">MFIVEHCSDVEECLQRVIGSDHRVRAHFKVRKTESRVGLVALSCRVSTYLFYISMHCSIFFPAGLGVCRSLVLAGHIRLQNQLACRWARLLCLGVWVGSRPA</sequence>
<dbReference type="AlphaFoldDB" id="A0AAD7SZQ9"/>
<organism evidence="1 2">
    <name type="scientific">Aldrovandia affinis</name>
    <dbReference type="NCBI Taxonomy" id="143900"/>
    <lineage>
        <taxon>Eukaryota</taxon>
        <taxon>Metazoa</taxon>
        <taxon>Chordata</taxon>
        <taxon>Craniata</taxon>
        <taxon>Vertebrata</taxon>
        <taxon>Euteleostomi</taxon>
        <taxon>Actinopterygii</taxon>
        <taxon>Neopterygii</taxon>
        <taxon>Teleostei</taxon>
        <taxon>Notacanthiformes</taxon>
        <taxon>Halosauridae</taxon>
        <taxon>Aldrovandia</taxon>
    </lineage>
</organism>
<proteinExistence type="predicted"/>
<evidence type="ECO:0000313" key="1">
    <source>
        <dbReference type="EMBL" id="KAJ8410706.1"/>
    </source>
</evidence>
<dbReference type="SUPFAM" id="SSF81321">
    <property type="entry name" value="Family A G protein-coupled receptor-like"/>
    <property type="match status" value="1"/>
</dbReference>
<gene>
    <name evidence="1" type="ORF">AAFF_G00186630</name>
</gene>
<dbReference type="EMBL" id="JAINUG010000025">
    <property type="protein sequence ID" value="KAJ8410706.1"/>
    <property type="molecule type" value="Genomic_DNA"/>
</dbReference>
<dbReference type="Gene3D" id="1.20.1070.10">
    <property type="entry name" value="Rhodopsin 7-helix transmembrane proteins"/>
    <property type="match status" value="1"/>
</dbReference>
<dbReference type="Proteomes" id="UP001221898">
    <property type="component" value="Unassembled WGS sequence"/>
</dbReference>
<reference evidence="1" key="1">
    <citation type="journal article" date="2023" name="Science">
        <title>Genome structures resolve the early diversification of teleost fishes.</title>
        <authorList>
            <person name="Parey E."/>
            <person name="Louis A."/>
            <person name="Montfort J."/>
            <person name="Bouchez O."/>
            <person name="Roques C."/>
            <person name="Iampietro C."/>
            <person name="Lluch J."/>
            <person name="Castinel A."/>
            <person name="Donnadieu C."/>
            <person name="Desvignes T."/>
            <person name="Floi Bucao C."/>
            <person name="Jouanno E."/>
            <person name="Wen M."/>
            <person name="Mejri S."/>
            <person name="Dirks R."/>
            <person name="Jansen H."/>
            <person name="Henkel C."/>
            <person name="Chen W.J."/>
            <person name="Zahm M."/>
            <person name="Cabau C."/>
            <person name="Klopp C."/>
            <person name="Thompson A.W."/>
            <person name="Robinson-Rechavi M."/>
            <person name="Braasch I."/>
            <person name="Lecointre G."/>
            <person name="Bobe J."/>
            <person name="Postlethwait J.H."/>
            <person name="Berthelot C."/>
            <person name="Roest Crollius H."/>
            <person name="Guiguen Y."/>
        </authorList>
    </citation>
    <scope>NUCLEOTIDE SEQUENCE</scope>
    <source>
        <strain evidence="1">NC1722</strain>
    </source>
</reference>
<comment type="caution">
    <text evidence="1">The sequence shown here is derived from an EMBL/GenBank/DDBJ whole genome shotgun (WGS) entry which is preliminary data.</text>
</comment>
<keyword evidence="2" id="KW-1185">Reference proteome</keyword>
<accession>A0AAD7SZQ9</accession>
<name>A0AAD7SZQ9_9TELE</name>